<dbReference type="PROSITE" id="PS50181">
    <property type="entry name" value="FBOX"/>
    <property type="match status" value="1"/>
</dbReference>
<sequence>MPFPILRSPFVVLSEIISLLEPNEIVTASFCSEKARRVLKRNYQQKKPLLWRLYMTSFDRLGRVDIITRLHSKREPVLSAKHTSEAGNESEHKLIQMNEYKIGFSSDLPVLYFEDRVMGTKKIVDYVTDLFNLDIYGLIIDRNGIWAIDWINNQQEKMLDGIELVKSDLYNRYGDEELNYVLSNKCASDYYILKDIVSENFRFNGKLGPGSQLAISSTGQWVTLDNLTNFDFIDIKVEGSTLSVPDLHLFLRHWRSGGSHRLVHLRLDFQNDTNFDNFEQELELVERPNVVDDRVSEKEIADWTDGLTIQRNDGVKATVHLDIRYFVMIVWQGPIFQNVL</sequence>
<keyword evidence="3" id="KW-1185">Reference proteome</keyword>
<dbReference type="EMBL" id="PDUG01000004">
    <property type="protein sequence ID" value="PIC37299.1"/>
    <property type="molecule type" value="Genomic_DNA"/>
</dbReference>
<comment type="caution">
    <text evidence="2">The sequence shown here is derived from an EMBL/GenBank/DDBJ whole genome shotgun (WGS) entry which is preliminary data.</text>
</comment>
<dbReference type="InterPro" id="IPR001810">
    <property type="entry name" value="F-box_dom"/>
</dbReference>
<dbReference type="AlphaFoldDB" id="A0A2G5UCP8"/>
<name>A0A2G5UCP8_9PELO</name>
<dbReference type="InterPro" id="IPR012885">
    <property type="entry name" value="F-box_Sdz-33"/>
</dbReference>
<evidence type="ECO:0000259" key="1">
    <source>
        <dbReference type="PROSITE" id="PS50181"/>
    </source>
</evidence>
<dbReference type="PANTHER" id="PTHR21503:SF8">
    <property type="entry name" value="F-BOX ASSOCIATED DOMAIN-CONTAINING PROTEIN-RELATED"/>
    <property type="match status" value="1"/>
</dbReference>
<dbReference type="Proteomes" id="UP000230233">
    <property type="component" value="Chromosome IV"/>
</dbReference>
<dbReference type="PANTHER" id="PTHR21503">
    <property type="entry name" value="F-BOX-CONTAINING HYPOTHETICAL PROTEIN C.ELEGANS"/>
    <property type="match status" value="1"/>
</dbReference>
<dbReference type="Pfam" id="PF07735">
    <property type="entry name" value="FBA_2"/>
    <property type="match status" value="1"/>
</dbReference>
<organism evidence="2 3">
    <name type="scientific">Caenorhabditis nigoni</name>
    <dbReference type="NCBI Taxonomy" id="1611254"/>
    <lineage>
        <taxon>Eukaryota</taxon>
        <taxon>Metazoa</taxon>
        <taxon>Ecdysozoa</taxon>
        <taxon>Nematoda</taxon>
        <taxon>Chromadorea</taxon>
        <taxon>Rhabditida</taxon>
        <taxon>Rhabditina</taxon>
        <taxon>Rhabditomorpha</taxon>
        <taxon>Rhabditoidea</taxon>
        <taxon>Rhabditidae</taxon>
        <taxon>Peloderinae</taxon>
        <taxon>Caenorhabditis</taxon>
    </lineage>
</organism>
<reference evidence="3" key="1">
    <citation type="submission" date="2017-10" db="EMBL/GenBank/DDBJ databases">
        <title>Rapid genome shrinkage in a self-fertile nematode reveals novel sperm competition proteins.</title>
        <authorList>
            <person name="Yin D."/>
            <person name="Schwarz E.M."/>
            <person name="Thomas C.G."/>
            <person name="Felde R.L."/>
            <person name="Korf I.F."/>
            <person name="Cutter A.D."/>
            <person name="Schartner C.M."/>
            <person name="Ralston E.J."/>
            <person name="Meyer B.J."/>
            <person name="Haag E.S."/>
        </authorList>
    </citation>
    <scope>NUCLEOTIDE SEQUENCE [LARGE SCALE GENOMIC DNA]</scope>
    <source>
        <strain evidence="3">JU1422</strain>
    </source>
</reference>
<evidence type="ECO:0000313" key="3">
    <source>
        <dbReference type="Proteomes" id="UP000230233"/>
    </source>
</evidence>
<accession>A0A2G5UCP8</accession>
<evidence type="ECO:0000313" key="2">
    <source>
        <dbReference type="EMBL" id="PIC37299.1"/>
    </source>
</evidence>
<gene>
    <name evidence="2" type="primary">Cnig_chr_IV.g15976</name>
    <name evidence="2" type="ORF">B9Z55_015976</name>
</gene>
<dbReference type="STRING" id="1611254.A0A2G5UCP8"/>
<protein>
    <recommendedName>
        <fullName evidence="1">F-box domain-containing protein</fullName>
    </recommendedName>
</protein>
<proteinExistence type="predicted"/>
<feature type="domain" description="F-box" evidence="1">
    <location>
        <begin position="2"/>
        <end position="54"/>
    </location>
</feature>